<evidence type="ECO:0000313" key="2">
    <source>
        <dbReference type="EMBL" id="CAG5117113.1"/>
    </source>
</evidence>
<keyword evidence="1" id="KW-0732">Signal</keyword>
<accession>A0A8S3YIP9</accession>
<protein>
    <submittedName>
        <fullName evidence="2">Uncharacterized protein</fullName>
    </submittedName>
</protein>
<keyword evidence="3" id="KW-1185">Reference proteome</keyword>
<proteinExistence type="predicted"/>
<sequence length="121" mass="13154">MTPTVFLSAAFFAVFIASSCQGDELPLYKACLMECFRCVKTYGKQVYNGKLCAENCAGSNGKSIDAKCDSPTKRTANKPMVTSSCAKLCSYKCAQNFLPDSMDAHDCILRCVISGEKMVEC</sequence>
<dbReference type="OrthoDB" id="6109164at2759"/>
<evidence type="ECO:0000313" key="3">
    <source>
        <dbReference type="Proteomes" id="UP000678393"/>
    </source>
</evidence>
<dbReference type="AlphaFoldDB" id="A0A8S3YIP9"/>
<organism evidence="2 3">
    <name type="scientific">Candidula unifasciata</name>
    <dbReference type="NCBI Taxonomy" id="100452"/>
    <lineage>
        <taxon>Eukaryota</taxon>
        <taxon>Metazoa</taxon>
        <taxon>Spiralia</taxon>
        <taxon>Lophotrochozoa</taxon>
        <taxon>Mollusca</taxon>
        <taxon>Gastropoda</taxon>
        <taxon>Heterobranchia</taxon>
        <taxon>Euthyneura</taxon>
        <taxon>Panpulmonata</taxon>
        <taxon>Eupulmonata</taxon>
        <taxon>Stylommatophora</taxon>
        <taxon>Helicina</taxon>
        <taxon>Helicoidea</taxon>
        <taxon>Geomitridae</taxon>
        <taxon>Candidula</taxon>
    </lineage>
</organism>
<dbReference type="Proteomes" id="UP000678393">
    <property type="component" value="Unassembled WGS sequence"/>
</dbReference>
<reference evidence="2" key="1">
    <citation type="submission" date="2021-04" db="EMBL/GenBank/DDBJ databases">
        <authorList>
            <consortium name="Molecular Ecology Group"/>
        </authorList>
    </citation>
    <scope>NUCLEOTIDE SEQUENCE</scope>
</reference>
<feature type="chain" id="PRO_5035917337" evidence="1">
    <location>
        <begin position="23"/>
        <end position="121"/>
    </location>
</feature>
<feature type="signal peptide" evidence="1">
    <location>
        <begin position="1"/>
        <end position="22"/>
    </location>
</feature>
<gene>
    <name evidence="2" type="ORF">CUNI_LOCUS2671</name>
</gene>
<dbReference type="EMBL" id="CAJHNH020000349">
    <property type="protein sequence ID" value="CAG5117113.1"/>
    <property type="molecule type" value="Genomic_DNA"/>
</dbReference>
<evidence type="ECO:0000256" key="1">
    <source>
        <dbReference type="SAM" id="SignalP"/>
    </source>
</evidence>
<comment type="caution">
    <text evidence="2">The sequence shown here is derived from an EMBL/GenBank/DDBJ whole genome shotgun (WGS) entry which is preliminary data.</text>
</comment>
<name>A0A8S3YIP9_9EUPU</name>